<evidence type="ECO:0000256" key="1">
    <source>
        <dbReference type="ARBA" id="ARBA00004922"/>
    </source>
</evidence>
<evidence type="ECO:0000313" key="6">
    <source>
        <dbReference type="Proteomes" id="UP001565283"/>
    </source>
</evidence>
<comment type="pathway">
    <text evidence="1 4">Protein modification; protein glycosylation.</text>
</comment>
<keyword evidence="3 4" id="KW-0472">Membrane</keyword>
<gene>
    <name evidence="4 5" type="primary">gtfB</name>
    <name evidence="5" type="ORF">AALA52_07220</name>
</gene>
<sequence>MINLFENYNAQAFDLEHSLRQAGFTHTTIVLEENGFMPEHVQTPVGYFTGMQKNHQLDVEAQPEPLFFNEVKVPFYWEIRGDSAQAEIFEGYKKMGHIKYSKRENDYRVVSAVEWYNDAGRVRQIDLYNQFGERYGKRTYSDGSMALTTYFDDKGREVILENHVTGTVQVNHEGKHHVFENFNDFILFFMEVANIESNEIFYNNLGRPFFITNRLKALNPEKNFAHTLFWQETSEDIPGNMRSILDDSNNATQRIVVQDSAEFERIMRQLEEISLNTELMQLGYLYPLKNRSSLSSEAFIFTNSAEIEALETIVTALPEMHFHIAARTTMSPSLMAYENRDNVSVYPNVGDEDIIKSLKNSSFYLDINHANEMENIIRQAFEHNQLILAFDNVVHNKRYTAAENIFSKDNAQALIDKVKILSQDNSAFQAALKTQHKHAGQVDISDYQHILN</sequence>
<evidence type="ECO:0000313" key="5">
    <source>
        <dbReference type="EMBL" id="MEY8444027.1"/>
    </source>
</evidence>
<keyword evidence="2 4" id="KW-1003">Cell membrane</keyword>
<evidence type="ECO:0000256" key="2">
    <source>
        <dbReference type="ARBA" id="ARBA00022475"/>
    </source>
</evidence>
<dbReference type="NCBIfam" id="TIGR02919">
    <property type="entry name" value="accessory Sec system glycosylation chaperone GtfB"/>
    <property type="match status" value="1"/>
</dbReference>
<organism evidence="5 6">
    <name type="scientific">Lactococcus ileimucosae</name>
    <dbReference type="NCBI Taxonomy" id="2941329"/>
    <lineage>
        <taxon>Bacteria</taxon>
        <taxon>Bacillati</taxon>
        <taxon>Bacillota</taxon>
        <taxon>Bacilli</taxon>
        <taxon>Lactobacillales</taxon>
        <taxon>Streptococcaceae</taxon>
        <taxon>Lactococcus</taxon>
    </lineage>
</organism>
<comment type="subunit">
    <text evidence="4">Forms a heterotetramer with 2 subunits each of GtfA and GtfB. Part of the accessory SecA2/SecY2 protein translocation apparatus.</text>
</comment>
<protein>
    <recommendedName>
        <fullName evidence="4">UDP-N-acetylglucosamine--peptide N-acetylglucosaminyltransferase stabilizing protein GtfB</fullName>
    </recommendedName>
    <alternativeName>
        <fullName evidence="4">Glycosyltransferase stabilizing protein GtfB</fullName>
    </alternativeName>
</protein>
<reference evidence="5 6" key="1">
    <citation type="submission" date="2024-03" db="EMBL/GenBank/DDBJ databases">
        <title>Mouse gut bacterial collection (mGBC) of GemPharmatech.</title>
        <authorList>
            <person name="He Y."/>
            <person name="Dong L."/>
            <person name="Wu D."/>
            <person name="Gao X."/>
            <person name="Lin Z."/>
        </authorList>
    </citation>
    <scope>NUCLEOTIDE SEQUENCE [LARGE SCALE GENOMIC DNA]</scope>
    <source>
        <strain evidence="5 6">61-15</strain>
    </source>
</reference>
<dbReference type="EMBL" id="JBCLSH010000026">
    <property type="protein sequence ID" value="MEY8444027.1"/>
    <property type="molecule type" value="Genomic_DNA"/>
</dbReference>
<dbReference type="Proteomes" id="UP001565283">
    <property type="component" value="Unassembled WGS sequence"/>
</dbReference>
<comment type="similarity">
    <text evidence="4">Belongs to the GtfB family.</text>
</comment>
<comment type="subcellular location">
    <subcellularLocation>
        <location evidence="4">Cell membrane</location>
        <topology evidence="4">Peripheral membrane protein</topology>
    </subcellularLocation>
</comment>
<evidence type="ECO:0000256" key="3">
    <source>
        <dbReference type="ARBA" id="ARBA00023136"/>
    </source>
</evidence>
<dbReference type="RefSeq" id="WP_369948539.1">
    <property type="nucleotide sequence ID" value="NZ_JBCLSH010000026.1"/>
</dbReference>
<comment type="function">
    <text evidence="4">Required for polymorphic O-glycosylation of the serine-rich repeat protein in this bacteria. A stabilizing protein that is part of the accessory SecA2/SecY2 system specifically required to export serine-rich repeat cell wall proteins usually encoded upstream in the same operon. The GtfA-GtfB complex adds GlcNAc from UDP-GlcNAc to the substrate protein, attaching the first sugar residue. Stabilizes the glycosylation activity of GtfA. Has no N-acetylglucosaminyl transferase activity on its own.</text>
</comment>
<keyword evidence="6" id="KW-1185">Reference proteome</keyword>
<proteinExistence type="inferred from homology"/>
<dbReference type="HAMAP" id="MF_01473">
    <property type="entry name" value="GtfB"/>
    <property type="match status" value="1"/>
</dbReference>
<name>A0ABV4D3A3_9LACT</name>
<evidence type="ECO:0000256" key="4">
    <source>
        <dbReference type="HAMAP-Rule" id="MF_01473"/>
    </source>
</evidence>
<comment type="caution">
    <text evidence="5">The sequence shown here is derived from an EMBL/GenBank/DDBJ whole genome shotgun (WGS) entry which is preliminary data.</text>
</comment>
<dbReference type="InterPro" id="IPR014268">
    <property type="entry name" value="GtfB"/>
</dbReference>
<accession>A0ABV4D3A3</accession>